<gene>
    <name evidence="1" type="ORF">PX52LOC_05531</name>
</gene>
<dbReference type="KEGG" id="lrs:PX52LOC_05531"/>
<evidence type="ECO:0000313" key="1">
    <source>
        <dbReference type="EMBL" id="QEL18505.1"/>
    </source>
</evidence>
<protein>
    <submittedName>
        <fullName evidence="1">Uncharacterized protein</fullName>
    </submittedName>
</protein>
<dbReference type="Proteomes" id="UP000324974">
    <property type="component" value="Chromosome"/>
</dbReference>
<proteinExistence type="predicted"/>
<keyword evidence="2" id="KW-1185">Reference proteome</keyword>
<accession>A0A5C1AIM6</accession>
<sequence length="64" mass="7127">MTTPRIGARVVWIDTRFGQRSGEILRSERVGDRTACWLRPSDGIDPEVCLVWTDELRPAEGGAA</sequence>
<dbReference type="AlphaFoldDB" id="A0A5C1AIM6"/>
<evidence type="ECO:0000313" key="2">
    <source>
        <dbReference type="Proteomes" id="UP000324974"/>
    </source>
</evidence>
<reference evidence="2" key="1">
    <citation type="submission" date="2019-08" db="EMBL/GenBank/DDBJ databases">
        <title>Limnoglobus roseus gen. nov., sp. nov., a novel freshwater planctomycete with a giant genome from the family Gemmataceae.</title>
        <authorList>
            <person name="Kulichevskaya I.S."/>
            <person name="Naumoff D.G."/>
            <person name="Miroshnikov K."/>
            <person name="Ivanova A."/>
            <person name="Philippov D.A."/>
            <person name="Hakobyan A."/>
            <person name="Rijpstra I.C."/>
            <person name="Sinninghe Damste J.S."/>
            <person name="Liesack W."/>
            <person name="Dedysh S.N."/>
        </authorList>
    </citation>
    <scope>NUCLEOTIDE SEQUENCE [LARGE SCALE GENOMIC DNA]</scope>
    <source>
        <strain evidence="2">PX52</strain>
    </source>
</reference>
<dbReference type="EMBL" id="CP042425">
    <property type="protein sequence ID" value="QEL18505.1"/>
    <property type="molecule type" value="Genomic_DNA"/>
</dbReference>
<dbReference type="RefSeq" id="WP_149113013.1">
    <property type="nucleotide sequence ID" value="NZ_CP042425.1"/>
</dbReference>
<organism evidence="1 2">
    <name type="scientific">Limnoglobus roseus</name>
    <dbReference type="NCBI Taxonomy" id="2598579"/>
    <lineage>
        <taxon>Bacteria</taxon>
        <taxon>Pseudomonadati</taxon>
        <taxon>Planctomycetota</taxon>
        <taxon>Planctomycetia</taxon>
        <taxon>Gemmatales</taxon>
        <taxon>Gemmataceae</taxon>
        <taxon>Limnoglobus</taxon>
    </lineage>
</organism>
<name>A0A5C1AIM6_9BACT</name>